<dbReference type="OrthoDB" id="7069384at2"/>
<feature type="chain" id="PRO_5013313809" description="DUF2946 domain-containing protein" evidence="1">
    <location>
        <begin position="22"/>
        <end position="89"/>
    </location>
</feature>
<feature type="signal peptide" evidence="1">
    <location>
        <begin position="1"/>
        <end position="21"/>
    </location>
</feature>
<evidence type="ECO:0000256" key="1">
    <source>
        <dbReference type="SAM" id="SignalP"/>
    </source>
</evidence>
<protein>
    <recommendedName>
        <fullName evidence="4">DUF2946 domain-containing protein</fullName>
    </recommendedName>
</protein>
<gene>
    <name evidence="2" type="ORF">SAMN04488068_0976</name>
</gene>
<organism evidence="2 3">
    <name type="scientific">Hydrocarboniphaga daqingensis</name>
    <dbReference type="NCBI Taxonomy" id="490188"/>
    <lineage>
        <taxon>Bacteria</taxon>
        <taxon>Pseudomonadati</taxon>
        <taxon>Pseudomonadota</taxon>
        <taxon>Gammaproteobacteria</taxon>
        <taxon>Nevskiales</taxon>
        <taxon>Nevskiaceae</taxon>
        <taxon>Hydrocarboniphaga</taxon>
    </lineage>
</organism>
<dbReference type="EMBL" id="FQWZ01000002">
    <property type="protein sequence ID" value="SHG65942.1"/>
    <property type="molecule type" value="Genomic_DNA"/>
</dbReference>
<evidence type="ECO:0000313" key="3">
    <source>
        <dbReference type="Proteomes" id="UP000199758"/>
    </source>
</evidence>
<name>A0A1M5LLC7_9GAMM</name>
<keyword evidence="3" id="KW-1185">Reference proteome</keyword>
<evidence type="ECO:0000313" key="2">
    <source>
        <dbReference type="EMBL" id="SHG65942.1"/>
    </source>
</evidence>
<keyword evidence="1" id="KW-0732">Signal</keyword>
<accession>A0A1M5LLC7</accession>
<dbReference type="Proteomes" id="UP000199758">
    <property type="component" value="Unassembled WGS sequence"/>
</dbReference>
<dbReference type="AlphaFoldDB" id="A0A1M5LLC7"/>
<evidence type="ECO:0008006" key="4">
    <source>
        <dbReference type="Google" id="ProtNLM"/>
    </source>
</evidence>
<dbReference type="RefSeq" id="WP_072894749.1">
    <property type="nucleotide sequence ID" value="NZ_FQWZ01000002.1"/>
</dbReference>
<sequence>MPTLLLALALLLTQWLSFAHALEHPALAQDKACSVCVLGMNLDGGAPLPASPAVAHWIAPDVSSAPLQLHASVATPLTARARAPPHSTC</sequence>
<dbReference type="STRING" id="490188.SAMN04488068_0976"/>
<proteinExistence type="predicted"/>
<reference evidence="2 3" key="1">
    <citation type="submission" date="2016-11" db="EMBL/GenBank/DDBJ databases">
        <authorList>
            <person name="Jaros S."/>
            <person name="Januszkiewicz K."/>
            <person name="Wedrychowicz H."/>
        </authorList>
    </citation>
    <scope>NUCLEOTIDE SEQUENCE [LARGE SCALE GENOMIC DNA]</scope>
    <source>
        <strain evidence="2 3">CGMCC 1.7049</strain>
    </source>
</reference>